<dbReference type="Pfam" id="PF02653">
    <property type="entry name" value="BPD_transp_2"/>
    <property type="match status" value="1"/>
</dbReference>
<feature type="region of interest" description="Disordered" evidence="8">
    <location>
        <begin position="327"/>
        <end position="371"/>
    </location>
</feature>
<feature type="transmembrane region" description="Helical" evidence="9">
    <location>
        <begin position="302"/>
        <end position="320"/>
    </location>
</feature>
<gene>
    <name evidence="10" type="ORF">OM076_00245</name>
</gene>
<dbReference type="GO" id="GO:0005886">
    <property type="term" value="C:plasma membrane"/>
    <property type="evidence" value="ECO:0007669"/>
    <property type="project" value="UniProtKB-SubCell"/>
</dbReference>
<dbReference type="InterPro" id="IPR001851">
    <property type="entry name" value="ABC_transp_permease"/>
</dbReference>
<evidence type="ECO:0000313" key="11">
    <source>
        <dbReference type="Proteomes" id="UP001149140"/>
    </source>
</evidence>
<feature type="transmembrane region" description="Helical" evidence="9">
    <location>
        <begin position="129"/>
        <end position="148"/>
    </location>
</feature>
<dbReference type="GO" id="GO:0022857">
    <property type="term" value="F:transmembrane transporter activity"/>
    <property type="evidence" value="ECO:0007669"/>
    <property type="project" value="InterPro"/>
</dbReference>
<feature type="compositionally biased region" description="Low complexity" evidence="8">
    <location>
        <begin position="336"/>
        <end position="347"/>
    </location>
</feature>
<feature type="compositionally biased region" description="Polar residues" evidence="8">
    <location>
        <begin position="362"/>
        <end position="371"/>
    </location>
</feature>
<feature type="transmembrane region" description="Helical" evidence="9">
    <location>
        <begin position="218"/>
        <end position="239"/>
    </location>
</feature>
<evidence type="ECO:0000256" key="2">
    <source>
        <dbReference type="ARBA" id="ARBA00022448"/>
    </source>
</evidence>
<keyword evidence="5 9" id="KW-0812">Transmembrane</keyword>
<protein>
    <submittedName>
        <fullName evidence="10">ABC transporter permease</fullName>
    </submittedName>
</protein>
<evidence type="ECO:0000256" key="5">
    <source>
        <dbReference type="ARBA" id="ARBA00022692"/>
    </source>
</evidence>
<feature type="transmembrane region" description="Helical" evidence="9">
    <location>
        <begin position="271"/>
        <end position="290"/>
    </location>
</feature>
<evidence type="ECO:0000256" key="1">
    <source>
        <dbReference type="ARBA" id="ARBA00004651"/>
    </source>
</evidence>
<keyword evidence="7 9" id="KW-0472">Membrane</keyword>
<feature type="transmembrane region" description="Helical" evidence="9">
    <location>
        <begin position="168"/>
        <end position="188"/>
    </location>
</feature>
<evidence type="ECO:0000256" key="8">
    <source>
        <dbReference type="SAM" id="MobiDB-lite"/>
    </source>
</evidence>
<organism evidence="10 11">
    <name type="scientific">Solirubrobacter ginsenosidimutans</name>
    <dbReference type="NCBI Taxonomy" id="490573"/>
    <lineage>
        <taxon>Bacteria</taxon>
        <taxon>Bacillati</taxon>
        <taxon>Actinomycetota</taxon>
        <taxon>Thermoleophilia</taxon>
        <taxon>Solirubrobacterales</taxon>
        <taxon>Solirubrobacteraceae</taxon>
        <taxon>Solirubrobacter</taxon>
    </lineage>
</organism>
<reference evidence="10" key="1">
    <citation type="submission" date="2022-10" db="EMBL/GenBank/DDBJ databases">
        <title>The WGS of Solirubrobacter ginsenosidimutans DSM 21036.</title>
        <authorList>
            <person name="Jiang Z."/>
        </authorList>
    </citation>
    <scope>NUCLEOTIDE SEQUENCE</scope>
    <source>
        <strain evidence="10">DSM 21036</strain>
    </source>
</reference>
<keyword evidence="11" id="KW-1185">Reference proteome</keyword>
<keyword evidence="2" id="KW-0813">Transport</keyword>
<evidence type="ECO:0000256" key="7">
    <source>
        <dbReference type="ARBA" id="ARBA00023136"/>
    </source>
</evidence>
<keyword evidence="6 9" id="KW-1133">Transmembrane helix</keyword>
<keyword evidence="3" id="KW-1003">Cell membrane</keyword>
<dbReference type="PANTHER" id="PTHR32196:SF21">
    <property type="entry name" value="ABC TRANSPORTER PERMEASE PROTEIN YPHD-RELATED"/>
    <property type="match status" value="1"/>
</dbReference>
<feature type="transmembrane region" description="Helical" evidence="9">
    <location>
        <begin position="104"/>
        <end position="122"/>
    </location>
</feature>
<feature type="transmembrane region" description="Helical" evidence="9">
    <location>
        <begin position="20"/>
        <end position="38"/>
    </location>
</feature>
<dbReference type="Proteomes" id="UP001149140">
    <property type="component" value="Unassembled WGS sequence"/>
</dbReference>
<evidence type="ECO:0000313" key="10">
    <source>
        <dbReference type="EMBL" id="MDA0158676.1"/>
    </source>
</evidence>
<name>A0A9X3MLC9_9ACTN</name>
<sequence length="371" mass="38745">MSEATARKPRRKLSPGFDRFSGLYLWALFIIVFGIWVPDQFLTTATLHSVAAQQAVTGIVALAILIPLAAGLYDLSVGATAGLVSVTTVVLMNDHGWGPVPAMAFGMAVAIIIGCTNAFIVVRLGVNSFIATLGMSSILAATQVIVSHNAQPLPPTSTGWNNFTQTTVGGFQIVVLYMLVIAFVLWWLTAHTPTGRYLYAIGGNPEAARLSGVRIRSYTTVALVLSATVAGGAGIMFASLNGPSLNFGGTLLLPAFAAAFLGSTQLIPGRFNVWGTLLAIFVLATGVQGLQLVSGASWLNDMFNGVALIIAVALSIQRAPSGRWRKFKERIGRGSTGPDGPDDSGAGIEVPPEPESAPGATADSQRPSVAH</sequence>
<comment type="caution">
    <text evidence="10">The sequence shown here is derived from an EMBL/GenBank/DDBJ whole genome shotgun (WGS) entry which is preliminary data.</text>
</comment>
<dbReference type="RefSeq" id="WP_270037267.1">
    <property type="nucleotide sequence ID" value="NZ_JAPDOD010000001.1"/>
</dbReference>
<evidence type="ECO:0000256" key="6">
    <source>
        <dbReference type="ARBA" id="ARBA00022989"/>
    </source>
</evidence>
<comment type="subcellular location">
    <subcellularLocation>
        <location evidence="1">Cell membrane</location>
        <topology evidence="1">Multi-pass membrane protein</topology>
    </subcellularLocation>
</comment>
<dbReference type="CDD" id="cd06579">
    <property type="entry name" value="TM_PBP1_transp_AraH_like"/>
    <property type="match status" value="1"/>
</dbReference>
<dbReference type="EMBL" id="JAPDOD010000001">
    <property type="protein sequence ID" value="MDA0158676.1"/>
    <property type="molecule type" value="Genomic_DNA"/>
</dbReference>
<dbReference type="AlphaFoldDB" id="A0A9X3MLC9"/>
<evidence type="ECO:0000256" key="3">
    <source>
        <dbReference type="ARBA" id="ARBA00022475"/>
    </source>
</evidence>
<keyword evidence="4" id="KW-0997">Cell inner membrane</keyword>
<evidence type="ECO:0000256" key="9">
    <source>
        <dbReference type="SAM" id="Phobius"/>
    </source>
</evidence>
<accession>A0A9X3MLC9</accession>
<proteinExistence type="predicted"/>
<dbReference type="PANTHER" id="PTHR32196">
    <property type="entry name" value="ABC TRANSPORTER PERMEASE PROTEIN YPHD-RELATED-RELATED"/>
    <property type="match status" value="1"/>
</dbReference>
<evidence type="ECO:0000256" key="4">
    <source>
        <dbReference type="ARBA" id="ARBA00022519"/>
    </source>
</evidence>
<feature type="transmembrane region" description="Helical" evidence="9">
    <location>
        <begin position="245"/>
        <end position="264"/>
    </location>
</feature>